<dbReference type="OrthoDB" id="360540at2759"/>
<keyword evidence="2" id="KW-1185">Reference proteome</keyword>
<dbReference type="HOGENOM" id="CLU_069412_0_0_1"/>
<dbReference type="Pfam" id="PF07065">
    <property type="entry name" value="D123"/>
    <property type="match status" value="1"/>
</dbReference>
<organism evidence="1 2">
    <name type="scientific">Exserohilum turcicum (strain 28A)</name>
    <name type="common">Northern leaf blight fungus</name>
    <name type="synonym">Setosphaeria turcica</name>
    <dbReference type="NCBI Taxonomy" id="671987"/>
    <lineage>
        <taxon>Eukaryota</taxon>
        <taxon>Fungi</taxon>
        <taxon>Dikarya</taxon>
        <taxon>Ascomycota</taxon>
        <taxon>Pezizomycotina</taxon>
        <taxon>Dothideomycetes</taxon>
        <taxon>Pleosporomycetidae</taxon>
        <taxon>Pleosporales</taxon>
        <taxon>Pleosporineae</taxon>
        <taxon>Pleosporaceae</taxon>
        <taxon>Exserohilum</taxon>
    </lineage>
</organism>
<dbReference type="InterPro" id="IPR009772">
    <property type="entry name" value="CDC123"/>
</dbReference>
<dbReference type="AlphaFoldDB" id="R0KTB7"/>
<dbReference type="RefSeq" id="XP_008021064.1">
    <property type="nucleotide sequence ID" value="XM_008022873.1"/>
</dbReference>
<reference evidence="1 2" key="2">
    <citation type="journal article" date="2013" name="PLoS Genet.">
        <title>Comparative genome structure, secondary metabolite, and effector coding capacity across Cochliobolus pathogens.</title>
        <authorList>
            <person name="Condon B.J."/>
            <person name="Leng Y."/>
            <person name="Wu D."/>
            <person name="Bushley K.E."/>
            <person name="Ohm R.A."/>
            <person name="Otillar R."/>
            <person name="Martin J."/>
            <person name="Schackwitz W."/>
            <person name="Grimwood J."/>
            <person name="MohdZainudin N."/>
            <person name="Xue C."/>
            <person name="Wang R."/>
            <person name="Manning V.A."/>
            <person name="Dhillon B."/>
            <person name="Tu Z.J."/>
            <person name="Steffenson B.J."/>
            <person name="Salamov A."/>
            <person name="Sun H."/>
            <person name="Lowry S."/>
            <person name="LaButti K."/>
            <person name="Han J."/>
            <person name="Copeland A."/>
            <person name="Lindquist E."/>
            <person name="Barry K."/>
            <person name="Schmutz J."/>
            <person name="Baker S.E."/>
            <person name="Ciuffetti L.M."/>
            <person name="Grigoriev I.V."/>
            <person name="Zhong S."/>
            <person name="Turgeon B.G."/>
        </authorList>
    </citation>
    <scope>NUCLEOTIDE SEQUENCE [LARGE SCALE GENOMIC DNA]</scope>
    <source>
        <strain evidence="2">28A</strain>
    </source>
</reference>
<evidence type="ECO:0000313" key="1">
    <source>
        <dbReference type="EMBL" id="EOA92154.1"/>
    </source>
</evidence>
<dbReference type="Proteomes" id="UP000016935">
    <property type="component" value="Unassembled WGS sequence"/>
</dbReference>
<reference evidence="1 2" key="1">
    <citation type="journal article" date="2012" name="PLoS Pathog.">
        <title>Diverse lifestyles and strategies of plant pathogenesis encoded in the genomes of eighteen Dothideomycetes fungi.</title>
        <authorList>
            <person name="Ohm R.A."/>
            <person name="Feau N."/>
            <person name="Henrissat B."/>
            <person name="Schoch C.L."/>
            <person name="Horwitz B.A."/>
            <person name="Barry K.W."/>
            <person name="Condon B.J."/>
            <person name="Copeland A.C."/>
            <person name="Dhillon B."/>
            <person name="Glaser F."/>
            <person name="Hesse C.N."/>
            <person name="Kosti I."/>
            <person name="LaButti K."/>
            <person name="Lindquist E.A."/>
            <person name="Lucas S."/>
            <person name="Salamov A.A."/>
            <person name="Bradshaw R.E."/>
            <person name="Ciuffetti L."/>
            <person name="Hamelin R.C."/>
            <person name="Kema G.H.J."/>
            <person name="Lawrence C."/>
            <person name="Scott J.A."/>
            <person name="Spatafora J.W."/>
            <person name="Turgeon B.G."/>
            <person name="de Wit P.J.G.M."/>
            <person name="Zhong S."/>
            <person name="Goodwin S.B."/>
            <person name="Grigoriev I.V."/>
        </authorList>
    </citation>
    <scope>NUCLEOTIDE SEQUENCE [LARGE SCALE GENOMIC DNA]</scope>
    <source>
        <strain evidence="2">28A</strain>
    </source>
</reference>
<dbReference type="GeneID" id="19397263"/>
<dbReference type="EMBL" id="KB908481">
    <property type="protein sequence ID" value="EOA92154.1"/>
    <property type="molecule type" value="Genomic_DNA"/>
</dbReference>
<dbReference type="eggNOG" id="ENOG502SD0G">
    <property type="taxonomic scope" value="Eukaryota"/>
</dbReference>
<name>R0KTB7_EXST2</name>
<evidence type="ECO:0008006" key="3">
    <source>
        <dbReference type="Google" id="ProtNLM"/>
    </source>
</evidence>
<evidence type="ECO:0000313" key="2">
    <source>
        <dbReference type="Proteomes" id="UP000016935"/>
    </source>
</evidence>
<sequence>MQILKIPYSLVAASSSASTNDLTDSSHPESPSHSFNTVRHTLSEILPVVPENPPSFTHCASPTWKPYNYTFWHALIARSQGLQESQHHIIQLPGLLYQDLTRCYSSWLSSSRIRETSMREALETLASTRAGKDLAVLLDGRRKWFIRLDQMSPKDSAMRGALPASTPHQMLQMLCSSNRAYTCLLHEKEDAEAEGRDMSFKLVLNVWRDDMNTSREFRVFVPPPGATSTTSDATMDVAGVAQRLQDFKISFTFDVALQQDGSVQLVELNPFGATSGCGPCLFNWVRDGKMLYGLDEAKFAVTVA</sequence>
<protein>
    <recommendedName>
        <fullName evidence="3">Cell division cycle protein 123</fullName>
    </recommendedName>
</protein>
<gene>
    <name evidence="1" type="ORF">SETTUDRAFT_153128</name>
</gene>
<proteinExistence type="predicted"/>
<accession>R0KTB7</accession>